<keyword evidence="2" id="KW-0238">DNA-binding</keyword>
<dbReference type="PANTHER" id="PTHR43537">
    <property type="entry name" value="TRANSCRIPTIONAL REGULATOR, GNTR FAMILY"/>
    <property type="match status" value="1"/>
</dbReference>
<dbReference type="GO" id="GO:0003677">
    <property type="term" value="F:DNA binding"/>
    <property type="evidence" value="ECO:0007669"/>
    <property type="project" value="UniProtKB-KW"/>
</dbReference>
<evidence type="ECO:0000256" key="2">
    <source>
        <dbReference type="ARBA" id="ARBA00023125"/>
    </source>
</evidence>
<dbReference type="SUPFAM" id="SSF46785">
    <property type="entry name" value="Winged helix' DNA-binding domain"/>
    <property type="match status" value="1"/>
</dbReference>
<dbReference type="CDD" id="cd07377">
    <property type="entry name" value="WHTH_GntR"/>
    <property type="match status" value="1"/>
</dbReference>
<dbReference type="Gene3D" id="1.10.10.10">
    <property type="entry name" value="Winged helix-like DNA-binding domain superfamily/Winged helix DNA-binding domain"/>
    <property type="match status" value="1"/>
</dbReference>
<dbReference type="SMART" id="SM00345">
    <property type="entry name" value="HTH_GNTR"/>
    <property type="match status" value="1"/>
</dbReference>
<dbReference type="PROSITE" id="PS50949">
    <property type="entry name" value="HTH_GNTR"/>
    <property type="match status" value="1"/>
</dbReference>
<proteinExistence type="predicted"/>
<protein>
    <submittedName>
        <fullName evidence="5">Putative GntR family transcriptional regulator</fullName>
    </submittedName>
</protein>
<dbReference type="eggNOG" id="COG2186">
    <property type="taxonomic scope" value="Bacteria"/>
</dbReference>
<dbReference type="InterPro" id="IPR008920">
    <property type="entry name" value="TF_FadR/GntR_C"/>
</dbReference>
<dbReference type="InterPro" id="IPR011711">
    <property type="entry name" value="GntR_C"/>
</dbReference>
<dbReference type="OrthoDB" id="9028214at2"/>
<dbReference type="SMART" id="SM00895">
    <property type="entry name" value="FCD"/>
    <property type="match status" value="1"/>
</dbReference>
<keyword evidence="1" id="KW-0805">Transcription regulation</keyword>
<dbReference type="InterPro" id="IPR036390">
    <property type="entry name" value="WH_DNA-bd_sf"/>
</dbReference>
<dbReference type="Proteomes" id="UP000028701">
    <property type="component" value="Unassembled WGS sequence"/>
</dbReference>
<evidence type="ECO:0000256" key="1">
    <source>
        <dbReference type="ARBA" id="ARBA00023015"/>
    </source>
</evidence>
<dbReference type="InterPro" id="IPR000524">
    <property type="entry name" value="Tscrpt_reg_HTH_GntR"/>
</dbReference>
<organism evidence="5 6">
    <name type="scientific">Agrobacterium rubi TR3 = NBRC 13261</name>
    <dbReference type="NCBI Taxonomy" id="1368415"/>
    <lineage>
        <taxon>Bacteria</taxon>
        <taxon>Pseudomonadati</taxon>
        <taxon>Pseudomonadota</taxon>
        <taxon>Alphaproteobacteria</taxon>
        <taxon>Hyphomicrobiales</taxon>
        <taxon>Rhizobiaceae</taxon>
        <taxon>Rhizobium/Agrobacterium group</taxon>
        <taxon>Agrobacterium</taxon>
    </lineage>
</organism>
<dbReference type="Pfam" id="PF07729">
    <property type="entry name" value="FCD"/>
    <property type="match status" value="1"/>
</dbReference>
<dbReference type="GO" id="GO:0003700">
    <property type="term" value="F:DNA-binding transcription factor activity"/>
    <property type="evidence" value="ECO:0007669"/>
    <property type="project" value="InterPro"/>
</dbReference>
<dbReference type="Gene3D" id="1.20.120.530">
    <property type="entry name" value="GntR ligand-binding domain-like"/>
    <property type="match status" value="1"/>
</dbReference>
<dbReference type="PRINTS" id="PR00035">
    <property type="entry name" value="HTHGNTR"/>
</dbReference>
<gene>
    <name evidence="5" type="ORF">RRU01S_01_00470</name>
</gene>
<keyword evidence="3" id="KW-0804">Transcription</keyword>
<evidence type="ECO:0000259" key="4">
    <source>
        <dbReference type="PROSITE" id="PS50949"/>
    </source>
</evidence>
<name>A0A081CPM4_9HYPH</name>
<dbReference type="InterPro" id="IPR036388">
    <property type="entry name" value="WH-like_DNA-bd_sf"/>
</dbReference>
<evidence type="ECO:0000256" key="3">
    <source>
        <dbReference type="ARBA" id="ARBA00023163"/>
    </source>
</evidence>
<reference evidence="5 6" key="1">
    <citation type="submission" date="2014-08" db="EMBL/GenBank/DDBJ databases">
        <title>Whole genome shotgun sequence of Rhizobium rubi NBRC 13261.</title>
        <authorList>
            <person name="Katano-Makiyama Y."/>
            <person name="Hosoyama A."/>
            <person name="Hashimoto M."/>
            <person name="Hosoyama Y."/>
            <person name="Noguchi M."/>
            <person name="Tsuchikane K."/>
            <person name="Uohara A."/>
            <person name="Ohji S."/>
            <person name="Ichikawa N."/>
            <person name="Kimura A."/>
            <person name="Yamazoe A."/>
            <person name="Fujita N."/>
        </authorList>
    </citation>
    <scope>NUCLEOTIDE SEQUENCE [LARGE SCALE GENOMIC DNA]</scope>
    <source>
        <strain evidence="5 6">NBRC 13261</strain>
    </source>
</reference>
<accession>A0A081CPM4</accession>
<dbReference type="AlphaFoldDB" id="A0A081CPM4"/>
<feature type="domain" description="HTH gntR-type" evidence="4">
    <location>
        <begin position="17"/>
        <end position="85"/>
    </location>
</feature>
<evidence type="ECO:0000313" key="5">
    <source>
        <dbReference type="EMBL" id="GAK68620.1"/>
    </source>
</evidence>
<dbReference type="PANTHER" id="PTHR43537:SF24">
    <property type="entry name" value="GLUCONATE OPERON TRANSCRIPTIONAL REPRESSOR"/>
    <property type="match status" value="1"/>
</dbReference>
<dbReference type="SUPFAM" id="SSF48008">
    <property type="entry name" value="GntR ligand-binding domain-like"/>
    <property type="match status" value="1"/>
</dbReference>
<comment type="caution">
    <text evidence="5">The sequence shown here is derived from an EMBL/GenBank/DDBJ whole genome shotgun (WGS) entry which is preliminary data.</text>
</comment>
<sequence length="237" mass="25574">MSAGVDWLSETSPISRKSAAESVFEDLRLAIVSGRLTVGTRLPAETHLAGKYGVSRPIVREALRSLQTLGMTQTRTGSGTFVLTDRPSPELSYGGYSARDLIEARPYIEVPAAGWAAVRRSGEQLSRILSLCDAMDAQEDPHKWVKLDSEFHSAIAEASGNSVFAKIVSDARGSLSQQSELLNIMAPRRIASNVEHRLIAEAIAAGSDETARSAMDAHLSQVKQIVTTILGDEEALR</sequence>
<evidence type="ECO:0000313" key="6">
    <source>
        <dbReference type="Proteomes" id="UP000028701"/>
    </source>
</evidence>
<dbReference type="EMBL" id="BBJU01000001">
    <property type="protein sequence ID" value="GAK68620.1"/>
    <property type="molecule type" value="Genomic_DNA"/>
</dbReference>
<dbReference type="RefSeq" id="WP_045228230.1">
    <property type="nucleotide sequence ID" value="NZ_BBJU01000001.1"/>
</dbReference>
<dbReference type="Pfam" id="PF00392">
    <property type="entry name" value="GntR"/>
    <property type="match status" value="1"/>
</dbReference>